<accession>A0A5J5DTV7</accession>
<dbReference type="OrthoDB" id="7375127at2"/>
<sequence length="349" mass="39004">MSIDRRKAFHDIANRRPSEVPYLVGAWQHLVGHEYGSETFARAYVDFVKRWDWEWVKINPRAVYYAEAWGSQYDPDDYPGVVLPRQLKPGIAKPEDVESVNRLDPKGDNAIGENYRAAALIREELKDRAVLQTVFSPLSVYLQIADLPLYPGDPVAKPIVTRDQIIKDQSRNAKRALNNIALTLADYAVALVTPVEQGGAGLDGIFFAETGIVSEGFFSREEYLEFSEPYDRIVIEAVRKANPDAVVLLHTCRKDSHPDWFVGSGAQIIQWDQYIGGNPSIDADLDTVPVGGASQNDFEPDADPEVVRREIQDTIARRKGRPFLLAPSCTVPTPANEESLRILSEARVA</sequence>
<feature type="domain" description="Uroporphyrinogen decarboxylase (URO-D)" evidence="1">
    <location>
        <begin position="38"/>
        <end position="346"/>
    </location>
</feature>
<proteinExistence type="predicted"/>
<dbReference type="AlphaFoldDB" id="A0A5J5DTV7"/>
<dbReference type="RefSeq" id="WP_150354257.1">
    <property type="nucleotide sequence ID" value="NZ_RZNZ01000013.1"/>
</dbReference>
<dbReference type="SUPFAM" id="SSF51726">
    <property type="entry name" value="UROD/MetE-like"/>
    <property type="match status" value="1"/>
</dbReference>
<dbReference type="InterPro" id="IPR000257">
    <property type="entry name" value="Uroporphyrinogen_deCOase"/>
</dbReference>
<dbReference type="Proteomes" id="UP000345527">
    <property type="component" value="Unassembled WGS sequence"/>
</dbReference>
<dbReference type="Pfam" id="PF01208">
    <property type="entry name" value="URO-D"/>
    <property type="match status" value="1"/>
</dbReference>
<dbReference type="EMBL" id="RZNZ01000013">
    <property type="protein sequence ID" value="KAA8818816.1"/>
    <property type="molecule type" value="Genomic_DNA"/>
</dbReference>
<organism evidence="3 4">
    <name type="scientific">Bifidobacterium vespertilionis</name>
    <dbReference type="NCBI Taxonomy" id="2562524"/>
    <lineage>
        <taxon>Bacteria</taxon>
        <taxon>Bacillati</taxon>
        <taxon>Actinomycetota</taxon>
        <taxon>Actinomycetes</taxon>
        <taxon>Bifidobacteriales</taxon>
        <taxon>Bifidobacteriaceae</taxon>
        <taxon>Bifidobacterium</taxon>
    </lineage>
</organism>
<dbReference type="Gene3D" id="3.20.20.210">
    <property type="match status" value="1"/>
</dbReference>
<protein>
    <submittedName>
        <fullName evidence="3">Uroporphyrinogen decarboxylase</fullName>
    </submittedName>
</protein>
<dbReference type="GO" id="GO:0006779">
    <property type="term" value="P:porphyrin-containing compound biosynthetic process"/>
    <property type="evidence" value="ECO:0007669"/>
    <property type="project" value="InterPro"/>
</dbReference>
<dbReference type="GO" id="GO:0004853">
    <property type="term" value="F:uroporphyrinogen decarboxylase activity"/>
    <property type="evidence" value="ECO:0007669"/>
    <property type="project" value="InterPro"/>
</dbReference>
<gene>
    <name evidence="3" type="ORF">EM848_07165</name>
    <name evidence="2" type="ORF">EMO90_09105</name>
</gene>
<evidence type="ECO:0000259" key="1">
    <source>
        <dbReference type="Pfam" id="PF01208"/>
    </source>
</evidence>
<comment type="caution">
    <text evidence="3">The sequence shown here is derived from an EMBL/GenBank/DDBJ whole genome shotgun (WGS) entry which is preliminary data.</text>
</comment>
<evidence type="ECO:0000313" key="5">
    <source>
        <dbReference type="Proteomes" id="UP000374630"/>
    </source>
</evidence>
<evidence type="ECO:0000313" key="3">
    <source>
        <dbReference type="EMBL" id="KAA8822950.1"/>
    </source>
</evidence>
<keyword evidence="5" id="KW-1185">Reference proteome</keyword>
<dbReference type="InterPro" id="IPR038071">
    <property type="entry name" value="UROD/MetE-like_sf"/>
</dbReference>
<name>A0A5J5DTV7_9BIFI</name>
<evidence type="ECO:0000313" key="4">
    <source>
        <dbReference type="Proteomes" id="UP000345527"/>
    </source>
</evidence>
<reference evidence="4 5" key="1">
    <citation type="journal article" date="2019" name="Syst. Appl. Microbiol.">
        <title>Characterization of Bifidobacterium species in feaces of the Egyptian fruit bat: Description of B. vespertilionis sp. nov. and B. rousetti sp. nov.</title>
        <authorList>
            <person name="Modesto M."/>
            <person name="Satti M."/>
            <person name="Watanabe K."/>
            <person name="Puglisi E."/>
            <person name="Morelli L."/>
            <person name="Huang C.-H."/>
            <person name="Liou J.-S."/>
            <person name="Miyashita M."/>
            <person name="Tamura T."/>
            <person name="Saito S."/>
            <person name="Mori K."/>
            <person name="Huang L."/>
            <person name="Sciavilla P."/>
            <person name="Sandri C."/>
            <person name="Spiezio C."/>
            <person name="Vitali F."/>
            <person name="Cavalieri D."/>
            <person name="Perpetuini G."/>
            <person name="Tofalo R."/>
            <person name="Bonetti A."/>
            <person name="Arita M."/>
            <person name="Mattarelli P."/>
        </authorList>
    </citation>
    <scope>NUCLEOTIDE SEQUENCE [LARGE SCALE GENOMIC DNA]</scope>
    <source>
        <strain evidence="2 5">RST16</strain>
        <strain evidence="3 4">RST8</strain>
    </source>
</reference>
<dbReference type="Proteomes" id="UP000374630">
    <property type="component" value="Unassembled WGS sequence"/>
</dbReference>
<dbReference type="EMBL" id="RZOA01000013">
    <property type="protein sequence ID" value="KAA8822950.1"/>
    <property type="molecule type" value="Genomic_DNA"/>
</dbReference>
<evidence type="ECO:0000313" key="2">
    <source>
        <dbReference type="EMBL" id="KAA8818816.1"/>
    </source>
</evidence>